<feature type="domain" description="HAT C-terminal dimerisation" evidence="1">
    <location>
        <begin position="153"/>
        <end position="221"/>
    </location>
</feature>
<protein>
    <recommendedName>
        <fullName evidence="1">HAT C-terminal dimerisation domain-containing protein</fullName>
    </recommendedName>
</protein>
<dbReference type="InterPro" id="IPR008906">
    <property type="entry name" value="HATC_C_dom"/>
</dbReference>
<evidence type="ECO:0000259" key="1">
    <source>
        <dbReference type="Pfam" id="PF05699"/>
    </source>
</evidence>
<name>A0A4Q9M9Q3_9APHY</name>
<dbReference type="GO" id="GO:0046983">
    <property type="term" value="F:protein dimerization activity"/>
    <property type="evidence" value="ECO:0007669"/>
    <property type="project" value="InterPro"/>
</dbReference>
<dbReference type="EMBL" id="ML143532">
    <property type="protein sequence ID" value="TBU22662.1"/>
    <property type="molecule type" value="Genomic_DNA"/>
</dbReference>
<organism evidence="2">
    <name type="scientific">Dichomitus squalens</name>
    <dbReference type="NCBI Taxonomy" id="114155"/>
    <lineage>
        <taxon>Eukaryota</taxon>
        <taxon>Fungi</taxon>
        <taxon>Dikarya</taxon>
        <taxon>Basidiomycota</taxon>
        <taxon>Agaricomycotina</taxon>
        <taxon>Agaricomycetes</taxon>
        <taxon>Polyporales</taxon>
        <taxon>Polyporaceae</taxon>
        <taxon>Dichomitus</taxon>
    </lineage>
</organism>
<accession>A0A4Q9M9Q3</accession>
<gene>
    <name evidence="2" type="ORF">BD311DRAFT_742872</name>
</gene>
<evidence type="ECO:0000313" key="2">
    <source>
        <dbReference type="EMBL" id="TBU22662.1"/>
    </source>
</evidence>
<dbReference type="OrthoDB" id="2423954at2759"/>
<dbReference type="Proteomes" id="UP000292957">
    <property type="component" value="Unassembled WGS sequence"/>
</dbReference>
<proteinExistence type="predicted"/>
<dbReference type="AlphaFoldDB" id="A0A4Q9M9Q3"/>
<dbReference type="InterPro" id="IPR012337">
    <property type="entry name" value="RNaseH-like_sf"/>
</dbReference>
<sequence length="231" mass="26269">MVVETVQNVMASIEEVTTSGRPPLSGTPEIKQAIRICILTSKKELMACTGKETAQKDASQALLDKIEQPTFWTSLAEAHTHLEPLVITTNATQGDHAHLDVVLIMLGNLFYTYCDTIKYSFKNNPLLIQQNLWSMFKCNYEHMEQRPVDKKLKVAFMEYLNAVGDISRCNRLIKFALRLFLIVPNSAMIERVFSRFGTVHTKLRNRLHPEKVRKVVLVKANIDCVYGTSCH</sequence>
<reference evidence="2" key="1">
    <citation type="submission" date="2019-01" db="EMBL/GenBank/DDBJ databases">
        <title>Draft genome sequences of three monokaryotic isolates of the white-rot basidiomycete fungus Dichomitus squalens.</title>
        <authorList>
            <consortium name="DOE Joint Genome Institute"/>
            <person name="Lopez S.C."/>
            <person name="Andreopoulos B."/>
            <person name="Pangilinan J."/>
            <person name="Lipzen A."/>
            <person name="Riley R."/>
            <person name="Ahrendt S."/>
            <person name="Ng V."/>
            <person name="Barry K."/>
            <person name="Daum C."/>
            <person name="Grigoriev I.V."/>
            <person name="Hilden K.S."/>
            <person name="Makela M.R."/>
            <person name="de Vries R.P."/>
        </authorList>
    </citation>
    <scope>NUCLEOTIDE SEQUENCE [LARGE SCALE GENOMIC DNA]</scope>
    <source>
        <strain evidence="2">OM18370.1</strain>
    </source>
</reference>
<dbReference type="SUPFAM" id="SSF53098">
    <property type="entry name" value="Ribonuclease H-like"/>
    <property type="match status" value="1"/>
</dbReference>
<dbReference type="Pfam" id="PF05699">
    <property type="entry name" value="Dimer_Tnp_hAT"/>
    <property type="match status" value="1"/>
</dbReference>